<reference evidence="3" key="2">
    <citation type="journal article" date="2017" name="Nat. Plants">
        <title>The Aegilops tauschii genome reveals multiple impacts of transposons.</title>
        <authorList>
            <person name="Zhao G."/>
            <person name="Zou C."/>
            <person name="Li K."/>
            <person name="Wang K."/>
            <person name="Li T."/>
            <person name="Gao L."/>
            <person name="Zhang X."/>
            <person name="Wang H."/>
            <person name="Yang Z."/>
            <person name="Liu X."/>
            <person name="Jiang W."/>
            <person name="Mao L."/>
            <person name="Kong X."/>
            <person name="Jiao Y."/>
            <person name="Jia J."/>
        </authorList>
    </citation>
    <scope>NUCLEOTIDE SEQUENCE [LARGE SCALE GENOMIC DNA]</scope>
    <source>
        <strain evidence="3">cv. AL8/78</strain>
    </source>
</reference>
<reference evidence="2" key="5">
    <citation type="journal article" date="2021" name="G3 (Bethesda)">
        <title>Aegilops tauschii genome assembly Aet v5.0 features greater sequence contiguity and improved annotation.</title>
        <authorList>
            <person name="Wang L."/>
            <person name="Zhu T."/>
            <person name="Rodriguez J.C."/>
            <person name="Deal K.R."/>
            <person name="Dubcovsky J."/>
            <person name="McGuire P.E."/>
            <person name="Lux T."/>
            <person name="Spannagl M."/>
            <person name="Mayer K.F.X."/>
            <person name="Baldrich P."/>
            <person name="Meyers B.C."/>
            <person name="Huo N."/>
            <person name="Gu Y.Q."/>
            <person name="Zhou H."/>
            <person name="Devos K.M."/>
            <person name="Bennetzen J.L."/>
            <person name="Unver T."/>
            <person name="Budak H."/>
            <person name="Gulick P.J."/>
            <person name="Galiba G."/>
            <person name="Kalapos B."/>
            <person name="Nelson D.R."/>
            <person name="Li P."/>
            <person name="You F.M."/>
            <person name="Luo M.C."/>
            <person name="Dvorak J."/>
        </authorList>
    </citation>
    <scope>NUCLEOTIDE SEQUENCE [LARGE SCALE GENOMIC DNA]</scope>
    <source>
        <strain evidence="2">cv. AL8/78</strain>
    </source>
</reference>
<evidence type="ECO:0000313" key="3">
    <source>
        <dbReference type="Proteomes" id="UP000015105"/>
    </source>
</evidence>
<evidence type="ECO:0000313" key="2">
    <source>
        <dbReference type="EnsemblPlants" id="AET5Gv20736900.16"/>
    </source>
</evidence>
<feature type="compositionally biased region" description="Pro residues" evidence="1">
    <location>
        <begin position="28"/>
        <end position="46"/>
    </location>
</feature>
<accession>A0A453LEN3</accession>
<reference evidence="2" key="3">
    <citation type="journal article" date="2017" name="Nature">
        <title>Genome sequence of the progenitor of the wheat D genome Aegilops tauschii.</title>
        <authorList>
            <person name="Luo M.C."/>
            <person name="Gu Y.Q."/>
            <person name="Puiu D."/>
            <person name="Wang H."/>
            <person name="Twardziok S.O."/>
            <person name="Deal K.R."/>
            <person name="Huo N."/>
            <person name="Zhu T."/>
            <person name="Wang L."/>
            <person name="Wang Y."/>
            <person name="McGuire P.E."/>
            <person name="Liu S."/>
            <person name="Long H."/>
            <person name="Ramasamy R.K."/>
            <person name="Rodriguez J.C."/>
            <person name="Van S.L."/>
            <person name="Yuan L."/>
            <person name="Wang Z."/>
            <person name="Xia Z."/>
            <person name="Xiao L."/>
            <person name="Anderson O.D."/>
            <person name="Ouyang S."/>
            <person name="Liang Y."/>
            <person name="Zimin A.V."/>
            <person name="Pertea G."/>
            <person name="Qi P."/>
            <person name="Bennetzen J.L."/>
            <person name="Dai X."/>
            <person name="Dawson M.W."/>
            <person name="Muller H.G."/>
            <person name="Kugler K."/>
            <person name="Rivarola-Duarte L."/>
            <person name="Spannagl M."/>
            <person name="Mayer K.F.X."/>
            <person name="Lu F.H."/>
            <person name="Bevan M.W."/>
            <person name="Leroy P."/>
            <person name="Li P."/>
            <person name="You F.M."/>
            <person name="Sun Q."/>
            <person name="Liu Z."/>
            <person name="Lyons E."/>
            <person name="Wicker T."/>
            <person name="Salzberg S.L."/>
            <person name="Devos K.M."/>
            <person name="Dvorak J."/>
        </authorList>
    </citation>
    <scope>NUCLEOTIDE SEQUENCE [LARGE SCALE GENOMIC DNA]</scope>
    <source>
        <strain evidence="2">cv. AL8/78</strain>
    </source>
</reference>
<evidence type="ECO:0000256" key="1">
    <source>
        <dbReference type="SAM" id="MobiDB-lite"/>
    </source>
</evidence>
<dbReference type="Proteomes" id="UP000015105">
    <property type="component" value="Chromosome 5D"/>
</dbReference>
<dbReference type="AlphaFoldDB" id="A0A453LEN3"/>
<reference evidence="3" key="1">
    <citation type="journal article" date="2014" name="Science">
        <title>Ancient hybridizations among the ancestral genomes of bread wheat.</title>
        <authorList>
            <consortium name="International Wheat Genome Sequencing Consortium,"/>
            <person name="Marcussen T."/>
            <person name="Sandve S.R."/>
            <person name="Heier L."/>
            <person name="Spannagl M."/>
            <person name="Pfeifer M."/>
            <person name="Jakobsen K.S."/>
            <person name="Wulff B.B."/>
            <person name="Steuernagel B."/>
            <person name="Mayer K.F."/>
            <person name="Olsen O.A."/>
        </authorList>
    </citation>
    <scope>NUCLEOTIDE SEQUENCE [LARGE SCALE GENOMIC DNA]</scope>
    <source>
        <strain evidence="3">cv. AL8/78</strain>
    </source>
</reference>
<sequence>CAAPNIAMLTALSGRPLHRSVVLKPSRRPTPPIPHELKPSPPPSCSIPPRHQEPRRHRRPGHRADPGEEQAQSVPEALVGRGGALLHAISLLQRCPRIVLPLHQCPHTTLLPAVATYSLLPPPAISHGELTPPPLSLSLSLSHSLT</sequence>
<dbReference type="Gramene" id="AET5Gv20736900.16">
    <property type="protein sequence ID" value="AET5Gv20736900.16"/>
    <property type="gene ID" value="AET5Gv20736900"/>
</dbReference>
<reference evidence="2" key="4">
    <citation type="submission" date="2019-03" db="UniProtKB">
        <authorList>
            <consortium name="EnsemblPlants"/>
        </authorList>
    </citation>
    <scope>IDENTIFICATION</scope>
</reference>
<keyword evidence="3" id="KW-1185">Reference proteome</keyword>
<protein>
    <submittedName>
        <fullName evidence="2">Uncharacterized protein</fullName>
    </submittedName>
</protein>
<proteinExistence type="predicted"/>
<dbReference type="EnsemblPlants" id="AET5Gv20736900.16">
    <property type="protein sequence ID" value="AET5Gv20736900.16"/>
    <property type="gene ID" value="AET5Gv20736900"/>
</dbReference>
<organism evidence="2 3">
    <name type="scientific">Aegilops tauschii subsp. strangulata</name>
    <name type="common">Goatgrass</name>
    <dbReference type="NCBI Taxonomy" id="200361"/>
    <lineage>
        <taxon>Eukaryota</taxon>
        <taxon>Viridiplantae</taxon>
        <taxon>Streptophyta</taxon>
        <taxon>Embryophyta</taxon>
        <taxon>Tracheophyta</taxon>
        <taxon>Spermatophyta</taxon>
        <taxon>Magnoliopsida</taxon>
        <taxon>Liliopsida</taxon>
        <taxon>Poales</taxon>
        <taxon>Poaceae</taxon>
        <taxon>BOP clade</taxon>
        <taxon>Pooideae</taxon>
        <taxon>Triticodae</taxon>
        <taxon>Triticeae</taxon>
        <taxon>Triticinae</taxon>
        <taxon>Aegilops</taxon>
    </lineage>
</organism>
<feature type="region of interest" description="Disordered" evidence="1">
    <location>
        <begin position="17"/>
        <end position="76"/>
    </location>
</feature>
<name>A0A453LEN3_AEGTS</name>